<dbReference type="InterPro" id="IPR038670">
    <property type="entry name" value="HslJ-like_sf"/>
</dbReference>
<dbReference type="PANTHER" id="PTHR35535:SF1">
    <property type="entry name" value="HEAT SHOCK PROTEIN HSLJ"/>
    <property type="match status" value="1"/>
</dbReference>
<dbReference type="InterPro" id="IPR005184">
    <property type="entry name" value="DUF306_Meta_HslJ"/>
</dbReference>
<name>A0A5J4G2T3_9FLAO</name>
<keyword evidence="4" id="KW-1185">Reference proteome</keyword>
<dbReference type="EMBL" id="BKCF01000003">
    <property type="protein sequence ID" value="GEQ86531.1"/>
    <property type="molecule type" value="Genomic_DNA"/>
</dbReference>
<dbReference type="AlphaFoldDB" id="A0A5J4G2T3"/>
<dbReference type="Proteomes" id="UP000326994">
    <property type="component" value="Unassembled WGS sequence"/>
</dbReference>
<dbReference type="InterPro" id="IPR025485">
    <property type="entry name" value="DUF4377"/>
</dbReference>
<dbReference type="Pfam" id="PF03724">
    <property type="entry name" value="META"/>
    <property type="match status" value="1"/>
</dbReference>
<evidence type="ECO:0000259" key="2">
    <source>
        <dbReference type="Pfam" id="PF14302"/>
    </source>
</evidence>
<evidence type="ECO:0000313" key="3">
    <source>
        <dbReference type="EMBL" id="GEQ86531.1"/>
    </source>
</evidence>
<evidence type="ECO:0008006" key="5">
    <source>
        <dbReference type="Google" id="ProtNLM"/>
    </source>
</evidence>
<evidence type="ECO:0000259" key="1">
    <source>
        <dbReference type="Pfam" id="PF03724"/>
    </source>
</evidence>
<dbReference type="Gene3D" id="2.40.128.270">
    <property type="match status" value="1"/>
</dbReference>
<dbReference type="Pfam" id="PF14302">
    <property type="entry name" value="DUF4377"/>
    <property type="match status" value="1"/>
</dbReference>
<reference evidence="3 4" key="1">
    <citation type="submission" date="2019-08" db="EMBL/GenBank/DDBJ databases">
        <title>Ulvibacter marinistellae sp. nov., isolated from a starfish, Patiria pectinifera.</title>
        <authorList>
            <person name="Kawano K."/>
            <person name="Ushijima N."/>
            <person name="Kihara M."/>
            <person name="Itoh H."/>
        </authorList>
    </citation>
    <scope>NUCLEOTIDE SEQUENCE [LARGE SCALE GENOMIC DNA]</scope>
    <source>
        <strain evidence="3 4">KK4</strain>
    </source>
</reference>
<sequence length="214" mass="24538">MLYACGSGKQSSIIITETLEVASFKVSCQGTNDVQCMQVRKKGQKNWAEFNIPIKGFEYQQGYKYTIEVIKENLDPTKVPGTVETLNYTLIKQIRKQKENTIRLHDVWVVQTINDIPVNDIGKQPQIVLELQLNNKKILGNDSCNKFFGAIEQVDDNNLQFGLLGRTKKMCPDMTAANLFYDTMQEVDGYRIEKLSLYLLNENDEEIMKLKKVD</sequence>
<feature type="domain" description="DUF306" evidence="1">
    <location>
        <begin position="106"/>
        <end position="210"/>
    </location>
</feature>
<feature type="domain" description="DUF4377" evidence="2">
    <location>
        <begin position="20"/>
        <end position="96"/>
    </location>
</feature>
<evidence type="ECO:0000313" key="4">
    <source>
        <dbReference type="Proteomes" id="UP000326994"/>
    </source>
</evidence>
<proteinExistence type="predicted"/>
<gene>
    <name evidence="3" type="ORF">ULMS_20390</name>
</gene>
<protein>
    <recommendedName>
        <fullName evidence="5">DUF4377 domain-containing protein</fullName>
    </recommendedName>
</protein>
<comment type="caution">
    <text evidence="3">The sequence shown here is derived from an EMBL/GenBank/DDBJ whole genome shotgun (WGS) entry which is preliminary data.</text>
</comment>
<accession>A0A5J4G2T3</accession>
<organism evidence="3 4">
    <name type="scientific">Patiriisocius marinistellae</name>
    <dbReference type="NCBI Taxonomy" id="2494560"/>
    <lineage>
        <taxon>Bacteria</taxon>
        <taxon>Pseudomonadati</taxon>
        <taxon>Bacteroidota</taxon>
        <taxon>Flavobacteriia</taxon>
        <taxon>Flavobacteriales</taxon>
        <taxon>Flavobacteriaceae</taxon>
        <taxon>Patiriisocius</taxon>
    </lineage>
</organism>
<dbReference type="InterPro" id="IPR053147">
    <property type="entry name" value="Hsp_HslJ-like"/>
</dbReference>
<dbReference type="PANTHER" id="PTHR35535">
    <property type="entry name" value="HEAT SHOCK PROTEIN HSLJ"/>
    <property type="match status" value="1"/>
</dbReference>